<dbReference type="InterPro" id="IPR057326">
    <property type="entry name" value="KR_dom"/>
</dbReference>
<organism evidence="2 3">
    <name type="scientific">Rhizorhapis suberifaciens</name>
    <name type="common">corky root of lettuce</name>
    <dbReference type="NCBI Taxonomy" id="13656"/>
    <lineage>
        <taxon>Bacteria</taxon>
        <taxon>Pseudomonadati</taxon>
        <taxon>Pseudomonadota</taxon>
        <taxon>Alphaproteobacteria</taxon>
        <taxon>Sphingomonadales</taxon>
        <taxon>Sphingomonadaceae</taxon>
        <taxon>Rhizorhapis</taxon>
    </lineage>
</organism>
<protein>
    <submittedName>
        <fullName evidence="2">NAD(P)-dependent dehydrogenase (Short-subunit alcohol dehydrogenase family)</fullName>
    </submittedName>
</protein>
<feature type="domain" description="Ketoreductase" evidence="1">
    <location>
        <begin position="9"/>
        <end position="185"/>
    </location>
</feature>
<dbReference type="GO" id="GO:0016491">
    <property type="term" value="F:oxidoreductase activity"/>
    <property type="evidence" value="ECO:0007669"/>
    <property type="project" value="TreeGrafter"/>
</dbReference>
<dbReference type="PANTHER" id="PTHR43313">
    <property type="entry name" value="SHORT-CHAIN DEHYDROGENASE/REDUCTASE FAMILY 9C"/>
    <property type="match status" value="1"/>
</dbReference>
<dbReference type="SMART" id="SM00822">
    <property type="entry name" value="PKS_KR"/>
    <property type="match status" value="1"/>
</dbReference>
<dbReference type="EMBL" id="JACHOV010000004">
    <property type="protein sequence ID" value="MBB4641144.1"/>
    <property type="molecule type" value="Genomic_DNA"/>
</dbReference>
<dbReference type="Gene3D" id="3.40.50.720">
    <property type="entry name" value="NAD(P)-binding Rossmann-like Domain"/>
    <property type="match status" value="1"/>
</dbReference>
<evidence type="ECO:0000313" key="3">
    <source>
        <dbReference type="Proteomes" id="UP000575068"/>
    </source>
</evidence>
<dbReference type="AlphaFoldDB" id="A0A840HUJ6"/>
<keyword evidence="3" id="KW-1185">Reference proteome</keyword>
<dbReference type="InterPro" id="IPR036291">
    <property type="entry name" value="NAD(P)-bd_dom_sf"/>
</dbReference>
<sequence length="290" mass="30568">MADTGSSSGKILVTGASGGVGRSLVRQLLERGYGVLGSALNQADLDNAKAEGLENADWFVADFSNAETGRAQVSQALNRSGGPLVAVVGCAGVNPCGPLETTPIEVFRRAMEINAVANLVIYQLCLPYLRESKGRFIFVSSMAGKVAFPLLGYYTASKYALEGLADAMRLEAGQWGVSVSLVEPGAIATDMVHGFGALLDSRLAELDEQGRENYGDYFAQQKAFSAAADAIALTPDEVAATIVGALESKNPETRYPLGGAVDLLEKRRLSSDREVDAMLNQLLPGCRANA</sequence>
<comment type="caution">
    <text evidence="2">The sequence shown here is derived from an EMBL/GenBank/DDBJ whole genome shotgun (WGS) entry which is preliminary data.</text>
</comment>
<dbReference type="PANTHER" id="PTHR43313:SF1">
    <property type="entry name" value="3BETA-HYDROXYSTEROID DEHYDROGENASE DHS-16"/>
    <property type="match status" value="1"/>
</dbReference>
<evidence type="ECO:0000313" key="2">
    <source>
        <dbReference type="EMBL" id="MBB4641144.1"/>
    </source>
</evidence>
<dbReference type="InterPro" id="IPR020904">
    <property type="entry name" value="Sc_DH/Rdtase_CS"/>
</dbReference>
<evidence type="ECO:0000259" key="1">
    <source>
        <dbReference type="SMART" id="SM00822"/>
    </source>
</evidence>
<accession>A0A840HUJ6</accession>
<proteinExistence type="predicted"/>
<dbReference type="InterPro" id="IPR002347">
    <property type="entry name" value="SDR_fam"/>
</dbReference>
<dbReference type="Pfam" id="PF00106">
    <property type="entry name" value="adh_short"/>
    <property type="match status" value="1"/>
</dbReference>
<gene>
    <name evidence="2" type="ORF">HNQ99_001448</name>
</gene>
<reference evidence="2 3" key="1">
    <citation type="submission" date="2020-08" db="EMBL/GenBank/DDBJ databases">
        <title>Genomic Encyclopedia of Type Strains, Phase IV (KMG-IV): sequencing the most valuable type-strain genomes for metagenomic binning, comparative biology and taxonomic classification.</title>
        <authorList>
            <person name="Goeker M."/>
        </authorList>
    </citation>
    <scope>NUCLEOTIDE SEQUENCE [LARGE SCALE GENOMIC DNA]</scope>
    <source>
        <strain evidence="2 3">DSM 7465</strain>
    </source>
</reference>
<dbReference type="PROSITE" id="PS00061">
    <property type="entry name" value="ADH_SHORT"/>
    <property type="match status" value="1"/>
</dbReference>
<dbReference type="GO" id="GO:0008202">
    <property type="term" value="P:steroid metabolic process"/>
    <property type="evidence" value="ECO:0007669"/>
    <property type="project" value="TreeGrafter"/>
</dbReference>
<dbReference type="SUPFAM" id="SSF51735">
    <property type="entry name" value="NAD(P)-binding Rossmann-fold domains"/>
    <property type="match status" value="1"/>
</dbReference>
<dbReference type="RefSeq" id="WP_184474946.1">
    <property type="nucleotide sequence ID" value="NZ_JACHOV010000004.1"/>
</dbReference>
<name>A0A840HUJ6_9SPHN</name>
<dbReference type="Proteomes" id="UP000575068">
    <property type="component" value="Unassembled WGS sequence"/>
</dbReference>
<dbReference type="PRINTS" id="PR00081">
    <property type="entry name" value="GDHRDH"/>
</dbReference>